<keyword evidence="5" id="KW-0165">Cleavage on pair of basic residues</keyword>
<keyword evidence="7 15" id="KW-1133">Transmembrane helix</keyword>
<dbReference type="PANTHER" id="PTHR23343:SF31">
    <property type="entry name" value="ZONA PELLUCIDA SPERM-BINDING PROTEIN 4"/>
    <property type="match status" value="1"/>
</dbReference>
<evidence type="ECO:0000256" key="2">
    <source>
        <dbReference type="ARBA" id="ARBA00022475"/>
    </source>
</evidence>
<evidence type="ECO:0000256" key="10">
    <source>
        <dbReference type="ARBA" id="ARBA00023180"/>
    </source>
</evidence>
<evidence type="ECO:0000256" key="1">
    <source>
        <dbReference type="ARBA" id="ARBA00004251"/>
    </source>
</evidence>
<organism evidence="17 18">
    <name type="scientific">Atractosteus spatula</name>
    <name type="common">Alligator gar</name>
    <name type="synonym">Lepisosteus spatula</name>
    <dbReference type="NCBI Taxonomy" id="7917"/>
    <lineage>
        <taxon>Eukaryota</taxon>
        <taxon>Metazoa</taxon>
        <taxon>Chordata</taxon>
        <taxon>Craniata</taxon>
        <taxon>Vertebrata</taxon>
        <taxon>Euteleostomi</taxon>
        <taxon>Actinopterygii</taxon>
        <taxon>Neopterygii</taxon>
        <taxon>Holostei</taxon>
        <taxon>Semionotiformes</taxon>
        <taxon>Lepisosteidae</taxon>
        <taxon>Atractosteus</taxon>
    </lineage>
</organism>
<name>A0A8J7NVC4_ATRSP</name>
<keyword evidence="2" id="KW-1003">Cell membrane</keyword>
<dbReference type="PANTHER" id="PTHR23343">
    <property type="entry name" value="ZONA PELLUCIDA SPERM-BINDING PROTEIN"/>
    <property type="match status" value="1"/>
</dbReference>
<feature type="coiled-coil region" evidence="13">
    <location>
        <begin position="99"/>
        <end position="138"/>
    </location>
</feature>
<comment type="subcellular location">
    <subcellularLocation>
        <location evidence="1">Cell membrane</location>
        <topology evidence="1">Single-pass type I membrane protein</topology>
    </subcellularLocation>
    <subcellularLocation>
        <location evidence="12">Zona pellucida</location>
    </subcellularLocation>
</comment>
<keyword evidence="13" id="KW-0175">Coiled coil</keyword>
<keyword evidence="6 15" id="KW-0812">Transmembrane</keyword>
<evidence type="ECO:0000256" key="15">
    <source>
        <dbReference type="SAM" id="Phobius"/>
    </source>
</evidence>
<feature type="compositionally biased region" description="Polar residues" evidence="14">
    <location>
        <begin position="238"/>
        <end position="248"/>
    </location>
</feature>
<accession>A0A8J7NVC4</accession>
<sequence>MADILLSKQKINLSEYLELHCSRDVRQFLLMMLKKPKRDQELFLKTLQEKNWCVYKQAMKEERKPFKSSAFHYKHMVGIHGDDEVDSARGLSGYTLSKMEEYVDRSGNCERLIKELREKLEEGEMEKLENKLRHMQTKNGFILNWSTARKLASNQELRSFLIGGNRRIFPTIVLNQFFRVRLNQCSGICSELGESTDEKQTANESTHPTCRNPFIAFLDSVSPSAMVEQKIYPKPLSSVDQSTLTSAHGSDKNQSVEDLKGEEENSCGPSLNSSGYDSLSSYISEKTIGTIPNSDRSCIPEESVPKAPCGISPGERSGTCEDGTRTFNSEVEGPSGPRGSGSVSTLTLKEKCISGTNTGNDTGRKVDILFEESNHMLERIMNDTDLSQSPTLFQKDLHVSDEVGKQKEEDLRKECFSLSKAKACSSLSEEAQSNYFGTTTPARRVSEVTSSSRERASLDSEIRLDDDGLVLQKTRPTTRAPSAESARSTTRNNETKEQIRTQKGSRRTSQKKQNDQHEKRSMLKEWARKKVFCLKGGTSEEEKMGAVRAGISIINLKEHKLYPCLVAEQCLVFEDPETSKRRIIEIGEVGKILSKKKGEFTEEFGFKLQFQMGVFADICETDVVLPGKIRTIAYDELLFEKVLKTFLKYIHEAVLPALAVFKKFLSEFRHGEVWGQWESVESVCLAFCVAGCGSSPSSSSGEQYDSYYSEGDYPVTKVLQDPVYVEVHILQRTDPNIVLTLGDCWATSTPSPLSQPQWSLLVAGCPYRDDNYQTTLIPVGGSSGLLYPTHYQRFMVRMFTFVDPASQLPLKETVYIHCSAAVCQPTATDRCVPTCISRRRRAVAAARGGSSKDTAVVSSGEVILTASELPAQGEAHRLWSEVPQVFSYGLLAVAASTVLVVSALLLVAVWRFRPCTQNKAVTGA</sequence>
<gene>
    <name evidence="17" type="primary">Zp4_1</name>
    <name evidence="17" type="ORF">GTO95_0018311</name>
</gene>
<keyword evidence="18" id="KW-1185">Reference proteome</keyword>
<keyword evidence="9" id="KW-1015">Disulfide bond</keyword>
<feature type="compositionally biased region" description="Basic and acidic residues" evidence="14">
    <location>
        <begin position="452"/>
        <end position="466"/>
    </location>
</feature>
<dbReference type="GO" id="GO:0035805">
    <property type="term" value="C:egg coat"/>
    <property type="evidence" value="ECO:0007669"/>
    <property type="project" value="UniProtKB-SubCell"/>
</dbReference>
<comment type="caution">
    <text evidence="17">The sequence shown here is derived from an EMBL/GenBank/DDBJ whole genome shotgun (WGS) entry which is preliminary data.</text>
</comment>
<dbReference type="SMART" id="SM00241">
    <property type="entry name" value="ZP"/>
    <property type="match status" value="1"/>
</dbReference>
<dbReference type="InterPro" id="IPR001507">
    <property type="entry name" value="ZP_dom"/>
</dbReference>
<evidence type="ECO:0000256" key="4">
    <source>
        <dbReference type="ARBA" id="ARBA00022530"/>
    </source>
</evidence>
<dbReference type="GO" id="GO:0060468">
    <property type="term" value="P:prevention of polyspermy"/>
    <property type="evidence" value="ECO:0007669"/>
    <property type="project" value="TreeGrafter"/>
</dbReference>
<feature type="compositionally biased region" description="Polar residues" evidence="14">
    <location>
        <begin position="474"/>
        <end position="492"/>
    </location>
</feature>
<feature type="non-terminal residue" evidence="17">
    <location>
        <position position="924"/>
    </location>
</feature>
<evidence type="ECO:0000256" key="8">
    <source>
        <dbReference type="ARBA" id="ARBA00023136"/>
    </source>
</evidence>
<feature type="non-terminal residue" evidence="17">
    <location>
        <position position="1"/>
    </location>
</feature>
<dbReference type="GO" id="GO:0035804">
    <property type="term" value="F:structural constituent of egg coat"/>
    <property type="evidence" value="ECO:0007669"/>
    <property type="project" value="TreeGrafter"/>
</dbReference>
<evidence type="ECO:0000256" key="6">
    <source>
        <dbReference type="ARBA" id="ARBA00022692"/>
    </source>
</evidence>
<evidence type="ECO:0000256" key="14">
    <source>
        <dbReference type="SAM" id="MobiDB-lite"/>
    </source>
</evidence>
<dbReference type="EMBL" id="JAAWVO010051410">
    <property type="protein sequence ID" value="MBN3320412.1"/>
    <property type="molecule type" value="Genomic_DNA"/>
</dbReference>
<reference evidence="17" key="1">
    <citation type="journal article" date="2021" name="Cell">
        <title>Tracing the genetic footprints of vertebrate landing in non-teleost ray-finned fishes.</title>
        <authorList>
            <person name="Bi X."/>
            <person name="Wang K."/>
            <person name="Yang L."/>
            <person name="Pan H."/>
            <person name="Jiang H."/>
            <person name="Wei Q."/>
            <person name="Fang M."/>
            <person name="Yu H."/>
            <person name="Zhu C."/>
            <person name="Cai Y."/>
            <person name="He Y."/>
            <person name="Gan X."/>
            <person name="Zeng H."/>
            <person name="Yu D."/>
            <person name="Zhu Y."/>
            <person name="Jiang H."/>
            <person name="Qiu Q."/>
            <person name="Yang H."/>
            <person name="Zhang Y.E."/>
            <person name="Wang W."/>
            <person name="Zhu M."/>
            <person name="He S."/>
            <person name="Zhang G."/>
        </authorList>
    </citation>
    <scope>NUCLEOTIDE SEQUENCE</scope>
    <source>
        <strain evidence="17">Allg_001</strain>
    </source>
</reference>
<dbReference type="AlphaFoldDB" id="A0A8J7NVC4"/>
<feature type="region of interest" description="Disordered" evidence="14">
    <location>
        <begin position="442"/>
        <end position="521"/>
    </location>
</feature>
<evidence type="ECO:0000313" key="18">
    <source>
        <dbReference type="Proteomes" id="UP000736164"/>
    </source>
</evidence>
<evidence type="ECO:0000256" key="7">
    <source>
        <dbReference type="ARBA" id="ARBA00022989"/>
    </source>
</evidence>
<dbReference type="PROSITE" id="PS51034">
    <property type="entry name" value="ZP_2"/>
    <property type="match status" value="1"/>
</dbReference>
<feature type="compositionally biased region" description="Basic and acidic residues" evidence="14">
    <location>
        <begin position="512"/>
        <end position="521"/>
    </location>
</feature>
<dbReference type="Gene3D" id="2.60.40.4100">
    <property type="entry name" value="Zona pellucida, ZP-C domain"/>
    <property type="match status" value="1"/>
</dbReference>
<evidence type="ECO:0000256" key="9">
    <source>
        <dbReference type="ARBA" id="ARBA00023157"/>
    </source>
</evidence>
<keyword evidence="10" id="KW-0325">Glycoprotein</keyword>
<evidence type="ECO:0000256" key="12">
    <source>
        <dbReference type="ARBA" id="ARBA00024183"/>
    </source>
</evidence>
<keyword evidence="8 15" id="KW-0472">Membrane</keyword>
<evidence type="ECO:0000256" key="11">
    <source>
        <dbReference type="ARBA" id="ARBA00023279"/>
    </source>
</evidence>
<keyword evidence="11" id="KW-0278">Fertilization</keyword>
<feature type="region of interest" description="Disordered" evidence="14">
    <location>
        <begin position="293"/>
        <end position="321"/>
    </location>
</feature>
<dbReference type="GO" id="GO:0007339">
    <property type="term" value="P:binding of sperm to zona pellucida"/>
    <property type="evidence" value="ECO:0007669"/>
    <property type="project" value="TreeGrafter"/>
</dbReference>
<dbReference type="InterPro" id="IPR017977">
    <property type="entry name" value="ZP_dom_CS"/>
</dbReference>
<keyword evidence="3" id="KW-0964">Secreted</keyword>
<evidence type="ECO:0000256" key="13">
    <source>
        <dbReference type="SAM" id="Coils"/>
    </source>
</evidence>
<feature type="transmembrane region" description="Helical" evidence="15">
    <location>
        <begin position="885"/>
        <end position="910"/>
    </location>
</feature>
<feature type="compositionally biased region" description="Basic and acidic residues" evidence="14">
    <location>
        <begin position="249"/>
        <end position="263"/>
    </location>
</feature>
<feature type="region of interest" description="Disordered" evidence="14">
    <location>
        <begin position="238"/>
        <end position="273"/>
    </location>
</feature>
<feature type="domain" description="ZP" evidence="16">
    <location>
        <begin position="319"/>
        <end position="842"/>
    </location>
</feature>
<keyword evidence="4" id="KW-0272">Extracellular matrix</keyword>
<dbReference type="InterPro" id="IPR055355">
    <property type="entry name" value="ZP-C"/>
</dbReference>
<evidence type="ECO:0000259" key="16">
    <source>
        <dbReference type="PROSITE" id="PS51034"/>
    </source>
</evidence>
<dbReference type="InterPro" id="IPR042235">
    <property type="entry name" value="ZP-C_dom"/>
</dbReference>
<dbReference type="GO" id="GO:0005886">
    <property type="term" value="C:plasma membrane"/>
    <property type="evidence" value="ECO:0007669"/>
    <property type="project" value="UniProtKB-SubCell"/>
</dbReference>
<proteinExistence type="predicted"/>
<dbReference type="PROSITE" id="PS00682">
    <property type="entry name" value="ZP_1"/>
    <property type="match status" value="1"/>
</dbReference>
<evidence type="ECO:0000256" key="5">
    <source>
        <dbReference type="ARBA" id="ARBA00022685"/>
    </source>
</evidence>
<dbReference type="GO" id="GO:0032190">
    <property type="term" value="F:acrosin binding"/>
    <property type="evidence" value="ECO:0007669"/>
    <property type="project" value="TreeGrafter"/>
</dbReference>
<evidence type="ECO:0000313" key="17">
    <source>
        <dbReference type="EMBL" id="MBN3320412.1"/>
    </source>
</evidence>
<dbReference type="Pfam" id="PF00100">
    <property type="entry name" value="Zona_pellucida"/>
    <property type="match status" value="1"/>
</dbReference>
<dbReference type="InterPro" id="IPR051148">
    <property type="entry name" value="Zona_Pellucida_Domain_gp"/>
</dbReference>
<protein>
    <submittedName>
        <fullName evidence="17">ZP4 protein</fullName>
    </submittedName>
</protein>
<dbReference type="Proteomes" id="UP000736164">
    <property type="component" value="Unassembled WGS sequence"/>
</dbReference>
<evidence type="ECO:0000256" key="3">
    <source>
        <dbReference type="ARBA" id="ARBA00022525"/>
    </source>
</evidence>